<organism evidence="1 2">
    <name type="scientific">Octopus vulgaris</name>
    <name type="common">Common octopus</name>
    <dbReference type="NCBI Taxonomy" id="6645"/>
    <lineage>
        <taxon>Eukaryota</taxon>
        <taxon>Metazoa</taxon>
        <taxon>Spiralia</taxon>
        <taxon>Lophotrochozoa</taxon>
        <taxon>Mollusca</taxon>
        <taxon>Cephalopoda</taxon>
        <taxon>Coleoidea</taxon>
        <taxon>Octopodiformes</taxon>
        <taxon>Octopoda</taxon>
        <taxon>Incirrata</taxon>
        <taxon>Octopodidae</taxon>
        <taxon>Octopus</taxon>
    </lineage>
</organism>
<reference evidence="1" key="1">
    <citation type="submission" date="2023-08" db="EMBL/GenBank/DDBJ databases">
        <authorList>
            <person name="Alioto T."/>
            <person name="Alioto T."/>
            <person name="Gomez Garrido J."/>
        </authorList>
    </citation>
    <scope>NUCLEOTIDE SEQUENCE</scope>
</reference>
<proteinExistence type="predicted"/>
<evidence type="ECO:0000313" key="1">
    <source>
        <dbReference type="EMBL" id="CAI9728194.1"/>
    </source>
</evidence>
<evidence type="ECO:0000313" key="2">
    <source>
        <dbReference type="Proteomes" id="UP001162480"/>
    </source>
</evidence>
<gene>
    <name evidence="1" type="ORF">OCTVUL_1B021149</name>
</gene>
<dbReference type="AlphaFoldDB" id="A0AA36F8I4"/>
<dbReference type="Gene3D" id="1.10.10.60">
    <property type="entry name" value="Homeodomain-like"/>
    <property type="match status" value="1"/>
</dbReference>
<keyword evidence="2" id="KW-1185">Reference proteome</keyword>
<accession>A0AA36F8I4</accession>
<dbReference type="EMBL" id="OX597822">
    <property type="protein sequence ID" value="CAI9728194.1"/>
    <property type="molecule type" value="Genomic_DNA"/>
</dbReference>
<dbReference type="Proteomes" id="UP001162480">
    <property type="component" value="Chromosome 9"/>
</dbReference>
<name>A0AA36F8I4_OCTVU</name>
<protein>
    <submittedName>
        <fullName evidence="1">---NA</fullName>
    </submittedName>
</protein>
<sequence length="98" mass="11040">MKTVSGAEMADESGWEGDMWVRGDTETLTVYGIQCPNVGDTLWNQIVSENIRLSCILCDPDCISIMPKATKLSEIEQRKILVLKVEEMSNRKTAEKIF</sequence>